<keyword evidence="3" id="KW-0121">Carboxypeptidase</keyword>
<dbReference type="InterPro" id="IPR001466">
    <property type="entry name" value="Beta-lactam-related"/>
</dbReference>
<evidence type="ECO:0000313" key="4">
    <source>
        <dbReference type="Proteomes" id="UP000248966"/>
    </source>
</evidence>
<dbReference type="AlphaFoldDB" id="A0A328MYP7"/>
<proteinExistence type="predicted"/>
<feature type="domain" description="Beta-lactamase-related" evidence="2">
    <location>
        <begin position="76"/>
        <end position="400"/>
    </location>
</feature>
<evidence type="ECO:0000259" key="2">
    <source>
        <dbReference type="Pfam" id="PF00144"/>
    </source>
</evidence>
<gene>
    <name evidence="3" type="ORF">LAH08_05974</name>
</gene>
<dbReference type="InterPro" id="IPR050491">
    <property type="entry name" value="AmpC-like"/>
</dbReference>
<keyword evidence="3" id="KW-0645">Protease</keyword>
<feature type="transmembrane region" description="Helical" evidence="1">
    <location>
        <begin position="581"/>
        <end position="605"/>
    </location>
</feature>
<keyword evidence="3" id="KW-0378">Hydrolase</keyword>
<keyword evidence="1" id="KW-1133">Transmembrane helix</keyword>
<dbReference type="Pfam" id="PF00144">
    <property type="entry name" value="Beta-lactamase"/>
    <property type="match status" value="1"/>
</dbReference>
<feature type="transmembrane region" description="Helical" evidence="1">
    <location>
        <begin position="538"/>
        <end position="560"/>
    </location>
</feature>
<dbReference type="PANTHER" id="PTHR46825">
    <property type="entry name" value="D-ALANYL-D-ALANINE-CARBOXYPEPTIDASE/ENDOPEPTIDASE AMPH"/>
    <property type="match status" value="1"/>
</dbReference>
<dbReference type="EMBL" id="PYAA01000044">
    <property type="protein sequence ID" value="RAN94139.1"/>
    <property type="molecule type" value="Genomic_DNA"/>
</dbReference>
<dbReference type="Gene3D" id="3.40.710.10">
    <property type="entry name" value="DD-peptidase/beta-lactamase superfamily"/>
    <property type="match status" value="1"/>
</dbReference>
<keyword evidence="1" id="KW-0472">Membrane</keyword>
<sequence>MRSLPLHAPGSPRTARPLVRLGAVLATAVVIAVGAAGCGAPQHNPAPPIDAPAAPAAASGVGSALTDTDVNAWLDGLLPAALDRTDIAGATVAVVDDGKILTTRGYGYADTGAGGNAAVPVDPDRHLFRMGSVSKLVTATAVLQLVQDGKLDLDTDVKTYLDFELPLRYERAVTVRHLLTHTAGFEERIAGLIGTDGGDLNLRRSLMTDPPEQIYQPGTVPAYSNYSNALAGYIVERVSGTRFEEYVQRNVLDRAGMPSSTFEQPLPAALRDRMSNGYDTSAGPAAPFEIVGTPPPGALSAPATDMARFMLAQLGEPVGFAPLLDQPTRALMQRPALDATSLGTLADGPRMTLGFFAEDRNGHRILGHGGDTKYFHSHLQIYPDDRAGIFLSLNSNGSGALDSHELRESIVNGFADRYFPARDDQPTAGVDPATTAKHAALAAGTYESSRAIGSNFLTAIGLVGRTTVSVADGDRLLVEPGPLSDSPALYEEVAPWVWREVGGQRTIAMRATDDRVEAISFDSAFALLPVEPARASMVAVPVLALSTAVLLLAVLSWPVGAIVRRRLGRAPRERAGRTARILSRLAVAGTLLAFAGWVLSIGSIMSLQDVPGPALRTIQVLQLVGLLGVLPAAVRLVDDVRRHLGWRRITASGLILFALAGAGWFAVEFHLLAPSISY</sequence>
<dbReference type="InterPro" id="IPR012338">
    <property type="entry name" value="Beta-lactam/transpept-like"/>
</dbReference>
<accession>A0A328MYP7</accession>
<evidence type="ECO:0000313" key="3">
    <source>
        <dbReference type="EMBL" id="RAN94139.1"/>
    </source>
</evidence>
<evidence type="ECO:0000256" key="1">
    <source>
        <dbReference type="SAM" id="Phobius"/>
    </source>
</evidence>
<dbReference type="GO" id="GO:0004180">
    <property type="term" value="F:carboxypeptidase activity"/>
    <property type="evidence" value="ECO:0007669"/>
    <property type="project" value="UniProtKB-KW"/>
</dbReference>
<reference evidence="3 4" key="1">
    <citation type="submission" date="2018-03" db="EMBL/GenBank/DDBJ databases">
        <title>Defining the species Micromonospora saelicesensis and Micromonospora noduli under the framework of genomics.</title>
        <authorList>
            <person name="Riesco R."/>
            <person name="Trujillo M.E."/>
        </authorList>
    </citation>
    <scope>NUCLEOTIDE SEQUENCE [LARGE SCALE GENOMIC DNA]</scope>
    <source>
        <strain evidence="3 4">LAH08</strain>
    </source>
</reference>
<comment type="caution">
    <text evidence="3">The sequence shown here is derived from an EMBL/GenBank/DDBJ whole genome shotgun (WGS) entry which is preliminary data.</text>
</comment>
<keyword evidence="1" id="KW-0812">Transmembrane</keyword>
<name>A0A328MYP7_9ACTN</name>
<feature type="transmembrane region" description="Helical" evidence="1">
    <location>
        <begin position="617"/>
        <end position="637"/>
    </location>
</feature>
<dbReference type="Proteomes" id="UP000248966">
    <property type="component" value="Unassembled WGS sequence"/>
</dbReference>
<organism evidence="3 4">
    <name type="scientific">Micromonospora noduli</name>
    <dbReference type="NCBI Taxonomy" id="709876"/>
    <lineage>
        <taxon>Bacteria</taxon>
        <taxon>Bacillati</taxon>
        <taxon>Actinomycetota</taxon>
        <taxon>Actinomycetes</taxon>
        <taxon>Micromonosporales</taxon>
        <taxon>Micromonosporaceae</taxon>
        <taxon>Micromonospora</taxon>
    </lineage>
</organism>
<dbReference type="SUPFAM" id="SSF56601">
    <property type="entry name" value="beta-lactamase/transpeptidase-like"/>
    <property type="match status" value="1"/>
</dbReference>
<feature type="transmembrane region" description="Helical" evidence="1">
    <location>
        <begin position="649"/>
        <end position="667"/>
    </location>
</feature>
<dbReference type="PANTHER" id="PTHR46825:SF9">
    <property type="entry name" value="BETA-LACTAMASE-RELATED DOMAIN-CONTAINING PROTEIN"/>
    <property type="match status" value="1"/>
</dbReference>
<protein>
    <submittedName>
        <fullName evidence="3">Serine-type D-Ala-D-Ala carboxypeptidase</fullName>
    </submittedName>
</protein>